<dbReference type="Proteomes" id="UP000291116">
    <property type="component" value="Unassembled WGS sequence"/>
</dbReference>
<gene>
    <name evidence="2" type="ORF">PSNMU_V1.4_AUG-EV-PASAV3_0027510</name>
</gene>
<dbReference type="PANTHER" id="PTHR35791">
    <property type="entry name" value="UPF0754 MEMBRANE PROTEIN YHEB"/>
    <property type="match status" value="1"/>
</dbReference>
<protein>
    <recommendedName>
        <fullName evidence="4">DUF445 domain-containing protein</fullName>
    </recommendedName>
</protein>
<evidence type="ECO:0008006" key="4">
    <source>
        <dbReference type="Google" id="ProtNLM"/>
    </source>
</evidence>
<name>A0A448Z1R1_9STRA</name>
<dbReference type="PANTHER" id="PTHR35791:SF1">
    <property type="entry name" value="UPF0754 MEMBRANE PROTEIN YHEB"/>
    <property type="match status" value="1"/>
</dbReference>
<keyword evidence="1" id="KW-0472">Membrane</keyword>
<dbReference type="EMBL" id="CAACVS010000074">
    <property type="protein sequence ID" value="VEU36003.1"/>
    <property type="molecule type" value="Genomic_DNA"/>
</dbReference>
<sequence length="456" mass="51111">MGNFRRKAWQEISNRPIEFLSVPCVAAFVGILTNWMGVKMLFYPVEYRGLDWKRWDKTPYGLFGWQGVVPTKTDLMARRLVKIITDKLLSLEEAFGRLDPNELGQLLLPGIEDAVDSALAGSDRMGGNLYAWGVKKILPWLMPHIVTSLKQEIDQVLDLETIVLSAFVRDKATLVDLFQKVGRVELDFLVNSGFGLGFILGLGQMVFWAAHPVAWTLPAAGAFVGYVTNWIAIRMIFEPAEPVEIVGGLFEIQGMFESRQIEVSDEFGDFMQKRVLTAGDLLKDLSLGGEDGELFKFLRRHLPYPIPSEILSAAVDGVANIAADPIKYADVHKYVNERLDISDTLARRLKVLSPTEFEDLLHPVFQEDEITLIATGGVLGLAAGGLQTQLGWGGANAVPRAIGTIVFTLFSSLFFFLEQEYELDHDEPLVSTERPQLRRRETVVRRRTQIPEDRSN</sequence>
<proteinExistence type="predicted"/>
<feature type="transmembrane region" description="Helical" evidence="1">
    <location>
        <begin position="188"/>
        <end position="207"/>
    </location>
</feature>
<keyword evidence="1" id="KW-1133">Transmembrane helix</keyword>
<accession>A0A448Z1R1</accession>
<evidence type="ECO:0000313" key="3">
    <source>
        <dbReference type="Proteomes" id="UP000291116"/>
    </source>
</evidence>
<organism evidence="2 3">
    <name type="scientific">Pseudo-nitzschia multistriata</name>
    <dbReference type="NCBI Taxonomy" id="183589"/>
    <lineage>
        <taxon>Eukaryota</taxon>
        <taxon>Sar</taxon>
        <taxon>Stramenopiles</taxon>
        <taxon>Ochrophyta</taxon>
        <taxon>Bacillariophyta</taxon>
        <taxon>Bacillariophyceae</taxon>
        <taxon>Bacillariophycidae</taxon>
        <taxon>Bacillariales</taxon>
        <taxon>Bacillariaceae</taxon>
        <taxon>Pseudo-nitzschia</taxon>
    </lineage>
</organism>
<evidence type="ECO:0000256" key="1">
    <source>
        <dbReference type="SAM" id="Phobius"/>
    </source>
</evidence>
<keyword evidence="1" id="KW-0812">Transmembrane</keyword>
<reference evidence="2 3" key="1">
    <citation type="submission" date="2019-01" db="EMBL/GenBank/DDBJ databases">
        <authorList>
            <person name="Ferrante I. M."/>
        </authorList>
    </citation>
    <scope>NUCLEOTIDE SEQUENCE [LARGE SCALE GENOMIC DNA]</scope>
    <source>
        <strain evidence="2 3">B856</strain>
    </source>
</reference>
<keyword evidence="3" id="KW-1185">Reference proteome</keyword>
<feature type="transmembrane region" description="Helical" evidence="1">
    <location>
        <begin position="213"/>
        <end position="232"/>
    </location>
</feature>
<evidence type="ECO:0000313" key="2">
    <source>
        <dbReference type="EMBL" id="VEU36003.1"/>
    </source>
</evidence>
<dbReference type="AlphaFoldDB" id="A0A448Z1R1"/>
<dbReference type="OrthoDB" id="410754at2759"/>